<evidence type="ECO:0000313" key="1">
    <source>
        <dbReference type="EMBL" id="GAG76117.1"/>
    </source>
</evidence>
<organism evidence="1">
    <name type="scientific">marine sediment metagenome</name>
    <dbReference type="NCBI Taxonomy" id="412755"/>
    <lineage>
        <taxon>unclassified sequences</taxon>
        <taxon>metagenomes</taxon>
        <taxon>ecological metagenomes</taxon>
    </lineage>
</organism>
<gene>
    <name evidence="1" type="ORF">S01H4_30845</name>
</gene>
<proteinExistence type="predicted"/>
<protein>
    <submittedName>
        <fullName evidence="1">Uncharacterized protein</fullName>
    </submittedName>
</protein>
<reference evidence="1" key="1">
    <citation type="journal article" date="2014" name="Front. Microbiol.">
        <title>High frequency of phylogenetically diverse reductive dehalogenase-homologous genes in deep subseafloor sedimentary metagenomes.</title>
        <authorList>
            <person name="Kawai M."/>
            <person name="Futagami T."/>
            <person name="Toyoda A."/>
            <person name="Takaki Y."/>
            <person name="Nishi S."/>
            <person name="Hori S."/>
            <person name="Arai W."/>
            <person name="Tsubouchi T."/>
            <person name="Morono Y."/>
            <person name="Uchiyama I."/>
            <person name="Ito T."/>
            <person name="Fujiyama A."/>
            <person name="Inagaki F."/>
            <person name="Takami H."/>
        </authorList>
    </citation>
    <scope>NUCLEOTIDE SEQUENCE</scope>
    <source>
        <strain evidence="1">Expedition CK06-06</strain>
    </source>
</reference>
<comment type="caution">
    <text evidence="1">The sequence shown here is derived from an EMBL/GenBank/DDBJ whole genome shotgun (WGS) entry which is preliminary data.</text>
</comment>
<dbReference type="AlphaFoldDB" id="X1B482"/>
<sequence length="74" mass="8380">MRKKRYPKDLDPSVVIKVTVTNGQAGINLPKKTALKINLINEDGEPGKIRHLLVTNRRNRIGLYPVEMTEVEAK</sequence>
<accession>X1B482</accession>
<dbReference type="EMBL" id="BART01015957">
    <property type="protein sequence ID" value="GAG76117.1"/>
    <property type="molecule type" value="Genomic_DNA"/>
</dbReference>
<name>X1B482_9ZZZZ</name>